<evidence type="ECO:0000313" key="2">
    <source>
        <dbReference type="Proteomes" id="UP001446337"/>
    </source>
</evidence>
<gene>
    <name evidence="1" type="ORF">AAIK43_03805</name>
</gene>
<accession>A0ABZ3G564</accession>
<evidence type="ECO:0008006" key="3">
    <source>
        <dbReference type="Google" id="ProtNLM"/>
    </source>
</evidence>
<organism evidence="1 2">
    <name type="scientific">Achromobacter denitrificans</name>
    <name type="common">Alcaligenes denitrificans</name>
    <dbReference type="NCBI Taxonomy" id="32002"/>
    <lineage>
        <taxon>Bacteria</taxon>
        <taxon>Pseudomonadati</taxon>
        <taxon>Pseudomonadota</taxon>
        <taxon>Betaproteobacteria</taxon>
        <taxon>Burkholderiales</taxon>
        <taxon>Alcaligenaceae</taxon>
        <taxon>Achromobacter</taxon>
    </lineage>
</organism>
<protein>
    <recommendedName>
        <fullName evidence="3">Toprim domain-containing protein</fullName>
    </recommendedName>
</protein>
<name>A0ABZ3G564_ACHDE</name>
<reference evidence="1 2" key="1">
    <citation type="submission" date="2024-05" db="EMBL/GenBank/DDBJ databases">
        <title>Achromobacter denitrificans. BP1, complete genome.</title>
        <authorList>
            <person name="Zhang B."/>
        </authorList>
    </citation>
    <scope>NUCLEOTIDE SEQUENCE [LARGE SCALE GENOMIC DNA]</scope>
    <source>
        <strain evidence="1 2">BP1</strain>
    </source>
</reference>
<proteinExistence type="predicted"/>
<sequence length="287" mass="31634">MQTFSEFARACGLLIGDLYPSDRIRRCATTAHERSKNGAYFWDGQRGWVMAWDGDGEVHWYGGEAKPWTDEEKREWARKRDGERQQRVRRQVQAARHAEALIRSCIPQVHGYLHRKGFPDAKGLVAPDDALVIPMRDVSDNRVLGVQTVRWDAAERAWVKRMATGMRASGAVLRIGPASALETVLCEGYATGLSIDAAIKQMRLNASVLVCFSDINMRHVAGLVPGKKYAFADNDKSGAGERAAKEAGLAYCMSDAIGEDANDLHMRAGVLPVAMKLMTARRAAMGG</sequence>
<keyword evidence="2" id="KW-1185">Reference proteome</keyword>
<dbReference type="EMBL" id="CP154792">
    <property type="protein sequence ID" value="XAN17162.1"/>
    <property type="molecule type" value="Genomic_DNA"/>
</dbReference>
<dbReference type="RefSeq" id="WP_175179312.1">
    <property type="nucleotide sequence ID" value="NZ_CADIKP010000016.1"/>
</dbReference>
<dbReference type="Proteomes" id="UP001446337">
    <property type="component" value="Chromosome"/>
</dbReference>
<evidence type="ECO:0000313" key="1">
    <source>
        <dbReference type="EMBL" id="XAN17162.1"/>
    </source>
</evidence>